<evidence type="ECO:0000256" key="1">
    <source>
        <dbReference type="SAM" id="MobiDB-lite"/>
    </source>
</evidence>
<feature type="compositionally biased region" description="Polar residues" evidence="1">
    <location>
        <begin position="89"/>
        <end position="116"/>
    </location>
</feature>
<proteinExistence type="predicted"/>
<keyword evidence="3" id="KW-1185">Reference proteome</keyword>
<dbReference type="AlphaFoldDB" id="A0A5M3MYD8"/>
<feature type="region of interest" description="Disordered" evidence="1">
    <location>
        <begin position="320"/>
        <end position="341"/>
    </location>
</feature>
<feature type="compositionally biased region" description="Polar residues" evidence="1">
    <location>
        <begin position="129"/>
        <end position="144"/>
    </location>
</feature>
<comment type="caution">
    <text evidence="2">The sequence shown here is derived from an EMBL/GenBank/DDBJ whole genome shotgun (WGS) entry which is preliminary data.</text>
</comment>
<dbReference type="KEGG" id="cput:CONPUDRAFT_70995"/>
<sequence length="626" mass="68037">MCNKPYEPTMINGMAPYVVVNGPRQGQWYIMVPQPSQKNAYPPCCTKKGCRRTTPGPKTMGKCEHNLCVPCCQALGGCTTADAHHVSSSNAVAGPSQSLMPSGPPASTLTPLSSGSAPAPTLAPRPFSLPNTLQPSSSAPQTQRGIAEKPRITMHLEPDWNEEVRQRFHDEVEHVNRAVDLCAREKAVSKQLFVEVYYKDDTEPARAILQGGDASDSPMSANISTWPYFSLGNYLHSTHSVFGDFLSGKTNSTIEIKESTMGSWVWCKASVLHLVKPGTTLTFRLFGVTRCMGEIADLKAECDNTCEVLKGKKRALSPDIEIVGDPDTDSDNNTYRPSQDTPDLMYAIRYNTIFAPKRQYSPISPVCSNVLLGPWSPAFPDSQPSGSSSSSASSKSSGSDLMLGSPPASTPSPCLLPSTALPSPRTLSSTREAQPVVKKQTKPKYPIPRIPGMSISRPWPSGWACCNNDAALKAQFSTANSRFKHTFGVPYKASTVSNTRSCWKKLAPAAKQHLIKKGMKPSAAWNVVNTMIGLRNGTEADPNTIIEDTEDEDEWPGSTTMPNIIIDDMDEESQGPPALRVPLNTVIDLTVNTSAPCKPRLAVYEEEEEDFEALIAMAERELDDLP</sequence>
<name>A0A5M3MYD8_CONPW</name>
<evidence type="ECO:0000313" key="2">
    <source>
        <dbReference type="EMBL" id="EIW84152.1"/>
    </source>
</evidence>
<dbReference type="GeneID" id="19208882"/>
<feature type="compositionally biased region" description="Low complexity" evidence="1">
    <location>
        <begin position="385"/>
        <end position="399"/>
    </location>
</feature>
<protein>
    <submittedName>
        <fullName evidence="2">Uncharacterized protein</fullName>
    </submittedName>
</protein>
<feature type="compositionally biased region" description="Polar residues" evidence="1">
    <location>
        <begin position="331"/>
        <end position="341"/>
    </location>
</feature>
<dbReference type="EMBL" id="JH711575">
    <property type="protein sequence ID" value="EIW84152.1"/>
    <property type="molecule type" value="Genomic_DNA"/>
</dbReference>
<feature type="region of interest" description="Disordered" evidence="1">
    <location>
        <begin position="89"/>
        <end position="145"/>
    </location>
</feature>
<evidence type="ECO:0000313" key="3">
    <source>
        <dbReference type="Proteomes" id="UP000053558"/>
    </source>
</evidence>
<gene>
    <name evidence="2" type="ORF">CONPUDRAFT_70995</name>
</gene>
<dbReference type="RefSeq" id="XP_007765418.1">
    <property type="nucleotide sequence ID" value="XM_007767228.1"/>
</dbReference>
<organism evidence="2 3">
    <name type="scientific">Coniophora puteana (strain RWD-64-598)</name>
    <name type="common">Brown rot fungus</name>
    <dbReference type="NCBI Taxonomy" id="741705"/>
    <lineage>
        <taxon>Eukaryota</taxon>
        <taxon>Fungi</taxon>
        <taxon>Dikarya</taxon>
        <taxon>Basidiomycota</taxon>
        <taxon>Agaricomycotina</taxon>
        <taxon>Agaricomycetes</taxon>
        <taxon>Agaricomycetidae</taxon>
        <taxon>Boletales</taxon>
        <taxon>Coniophorineae</taxon>
        <taxon>Coniophoraceae</taxon>
        <taxon>Coniophora</taxon>
    </lineage>
</organism>
<reference evidence="3" key="1">
    <citation type="journal article" date="2012" name="Science">
        <title>The Paleozoic origin of enzymatic lignin decomposition reconstructed from 31 fungal genomes.</title>
        <authorList>
            <person name="Floudas D."/>
            <person name="Binder M."/>
            <person name="Riley R."/>
            <person name="Barry K."/>
            <person name="Blanchette R.A."/>
            <person name="Henrissat B."/>
            <person name="Martinez A.T."/>
            <person name="Otillar R."/>
            <person name="Spatafora J.W."/>
            <person name="Yadav J.S."/>
            <person name="Aerts A."/>
            <person name="Benoit I."/>
            <person name="Boyd A."/>
            <person name="Carlson A."/>
            <person name="Copeland A."/>
            <person name="Coutinho P.M."/>
            <person name="de Vries R.P."/>
            <person name="Ferreira P."/>
            <person name="Findley K."/>
            <person name="Foster B."/>
            <person name="Gaskell J."/>
            <person name="Glotzer D."/>
            <person name="Gorecki P."/>
            <person name="Heitman J."/>
            <person name="Hesse C."/>
            <person name="Hori C."/>
            <person name="Igarashi K."/>
            <person name="Jurgens J.A."/>
            <person name="Kallen N."/>
            <person name="Kersten P."/>
            <person name="Kohler A."/>
            <person name="Kuees U."/>
            <person name="Kumar T.K.A."/>
            <person name="Kuo A."/>
            <person name="LaButti K."/>
            <person name="Larrondo L.F."/>
            <person name="Lindquist E."/>
            <person name="Ling A."/>
            <person name="Lombard V."/>
            <person name="Lucas S."/>
            <person name="Lundell T."/>
            <person name="Martin R."/>
            <person name="McLaughlin D.J."/>
            <person name="Morgenstern I."/>
            <person name="Morin E."/>
            <person name="Murat C."/>
            <person name="Nagy L.G."/>
            <person name="Nolan M."/>
            <person name="Ohm R.A."/>
            <person name="Patyshakuliyeva A."/>
            <person name="Rokas A."/>
            <person name="Ruiz-Duenas F.J."/>
            <person name="Sabat G."/>
            <person name="Salamov A."/>
            <person name="Samejima M."/>
            <person name="Schmutz J."/>
            <person name="Slot J.C."/>
            <person name="St John F."/>
            <person name="Stenlid J."/>
            <person name="Sun H."/>
            <person name="Sun S."/>
            <person name="Syed K."/>
            <person name="Tsang A."/>
            <person name="Wiebenga A."/>
            <person name="Young D."/>
            <person name="Pisabarro A."/>
            <person name="Eastwood D.C."/>
            <person name="Martin F."/>
            <person name="Cullen D."/>
            <person name="Grigoriev I.V."/>
            <person name="Hibbett D.S."/>
        </authorList>
    </citation>
    <scope>NUCLEOTIDE SEQUENCE [LARGE SCALE GENOMIC DNA]</scope>
    <source>
        <strain evidence="3">RWD-64-598 SS2</strain>
    </source>
</reference>
<dbReference type="Proteomes" id="UP000053558">
    <property type="component" value="Unassembled WGS sequence"/>
</dbReference>
<accession>A0A5M3MYD8</accession>
<feature type="region of interest" description="Disordered" evidence="1">
    <location>
        <begin position="381"/>
        <end position="451"/>
    </location>
</feature>